<dbReference type="SUPFAM" id="SSF52540">
    <property type="entry name" value="P-loop containing nucleoside triphosphate hydrolases"/>
    <property type="match status" value="1"/>
</dbReference>
<evidence type="ECO:0000256" key="9">
    <source>
        <dbReference type="SAM" id="Phobius"/>
    </source>
</evidence>
<feature type="transmembrane region" description="Helical" evidence="9">
    <location>
        <begin position="231"/>
        <end position="250"/>
    </location>
</feature>
<dbReference type="Pfam" id="PF00005">
    <property type="entry name" value="ABC_tran"/>
    <property type="match status" value="1"/>
</dbReference>
<dbReference type="GO" id="GO:0005886">
    <property type="term" value="C:plasma membrane"/>
    <property type="evidence" value="ECO:0007669"/>
    <property type="project" value="UniProtKB-SubCell"/>
</dbReference>
<keyword evidence="2" id="KW-0813">Transport</keyword>
<dbReference type="PANTHER" id="PTHR24221:SF397">
    <property type="entry name" value="ABC TRANSPORTER, ATP-BINDING TRANSMEMBRANE PROTEIN"/>
    <property type="match status" value="1"/>
</dbReference>
<evidence type="ECO:0000256" key="4">
    <source>
        <dbReference type="ARBA" id="ARBA00022692"/>
    </source>
</evidence>
<proteinExistence type="predicted"/>
<dbReference type="FunFam" id="3.40.50.300:FF:000221">
    <property type="entry name" value="Multidrug ABC transporter ATP-binding protein"/>
    <property type="match status" value="1"/>
</dbReference>
<evidence type="ECO:0000313" key="13">
    <source>
        <dbReference type="Proteomes" id="UP000179284"/>
    </source>
</evidence>
<dbReference type="AlphaFoldDB" id="A0A1D9P165"/>
<comment type="subcellular location">
    <subcellularLocation>
        <location evidence="1">Cell membrane</location>
        <topology evidence="1">Multi-pass membrane protein</topology>
    </subcellularLocation>
</comment>
<feature type="domain" description="ABC transporter" evidence="10">
    <location>
        <begin position="334"/>
        <end position="567"/>
    </location>
</feature>
<dbReference type="PANTHER" id="PTHR24221">
    <property type="entry name" value="ATP-BINDING CASSETTE SUB-FAMILY B"/>
    <property type="match status" value="1"/>
</dbReference>
<evidence type="ECO:0000259" key="10">
    <source>
        <dbReference type="PROSITE" id="PS50893"/>
    </source>
</evidence>
<keyword evidence="13" id="KW-1185">Reference proteome</keyword>
<keyword evidence="7 9" id="KW-1133">Transmembrane helix</keyword>
<dbReference type="InterPro" id="IPR036640">
    <property type="entry name" value="ABC1_TM_sf"/>
</dbReference>
<accession>A0A1D9P165</accession>
<evidence type="ECO:0000256" key="5">
    <source>
        <dbReference type="ARBA" id="ARBA00022741"/>
    </source>
</evidence>
<dbReference type="PROSITE" id="PS50893">
    <property type="entry name" value="ABC_TRANSPORTER_2"/>
    <property type="match status" value="1"/>
</dbReference>
<dbReference type="InterPro" id="IPR027417">
    <property type="entry name" value="P-loop_NTPase"/>
</dbReference>
<feature type="domain" description="ABC transmembrane type-1" evidence="11">
    <location>
        <begin position="21"/>
        <end position="304"/>
    </location>
</feature>
<feature type="transmembrane region" description="Helical" evidence="9">
    <location>
        <begin position="163"/>
        <end position="182"/>
    </location>
</feature>
<dbReference type="Gene3D" id="1.20.1560.10">
    <property type="entry name" value="ABC transporter type 1, transmembrane domain"/>
    <property type="match status" value="1"/>
</dbReference>
<feature type="transmembrane region" description="Helical" evidence="9">
    <location>
        <begin position="54"/>
        <end position="74"/>
    </location>
</feature>
<dbReference type="InterPro" id="IPR017871">
    <property type="entry name" value="ABC_transporter-like_CS"/>
</dbReference>
<dbReference type="GO" id="GO:0140359">
    <property type="term" value="F:ABC-type transporter activity"/>
    <property type="evidence" value="ECO:0007669"/>
    <property type="project" value="InterPro"/>
</dbReference>
<feature type="transmembrane region" description="Helical" evidence="9">
    <location>
        <begin position="137"/>
        <end position="157"/>
    </location>
</feature>
<feature type="transmembrane region" description="Helical" evidence="9">
    <location>
        <begin position="21"/>
        <end position="42"/>
    </location>
</feature>
<keyword evidence="8 9" id="KW-0472">Membrane</keyword>
<protein>
    <submittedName>
        <fullName evidence="12">ABC transporter ATP-binding/permease protein</fullName>
    </submittedName>
</protein>
<gene>
    <name evidence="12" type="ORF">bhn_I1217</name>
</gene>
<dbReference type="PROSITE" id="PS00211">
    <property type="entry name" value="ABC_TRANSPORTER_1"/>
    <property type="match status" value="1"/>
</dbReference>
<dbReference type="InterPro" id="IPR003593">
    <property type="entry name" value="AAA+_ATPase"/>
</dbReference>
<dbReference type="OrthoDB" id="9762778at2"/>
<dbReference type="GO" id="GO:0016887">
    <property type="term" value="F:ATP hydrolysis activity"/>
    <property type="evidence" value="ECO:0007669"/>
    <property type="project" value="InterPro"/>
</dbReference>
<evidence type="ECO:0000256" key="1">
    <source>
        <dbReference type="ARBA" id="ARBA00004651"/>
    </source>
</evidence>
<reference evidence="13" key="1">
    <citation type="submission" date="2016-10" db="EMBL/GenBank/DDBJ databases">
        <title>The complete genome sequence of the rumen bacterium Butyrivibrio hungatei MB2003.</title>
        <authorList>
            <person name="Palevich N."/>
            <person name="Kelly W.J."/>
            <person name="Leahy S.C."/>
            <person name="Altermann E."/>
            <person name="Rakonjac J."/>
            <person name="Attwood G.T."/>
        </authorList>
    </citation>
    <scope>NUCLEOTIDE SEQUENCE [LARGE SCALE GENOMIC DNA]</scope>
    <source>
        <strain evidence="13">MB2003</strain>
    </source>
</reference>
<dbReference type="SUPFAM" id="SSF90123">
    <property type="entry name" value="ABC transporter transmembrane region"/>
    <property type="match status" value="1"/>
</dbReference>
<dbReference type="GO" id="GO:0005524">
    <property type="term" value="F:ATP binding"/>
    <property type="evidence" value="ECO:0007669"/>
    <property type="project" value="UniProtKB-KW"/>
</dbReference>
<dbReference type="KEGG" id="bhu:bhn_I1217"/>
<dbReference type="Gene3D" id="3.40.50.300">
    <property type="entry name" value="P-loop containing nucleotide triphosphate hydrolases"/>
    <property type="match status" value="1"/>
</dbReference>
<dbReference type="SMART" id="SM00382">
    <property type="entry name" value="AAA"/>
    <property type="match status" value="1"/>
</dbReference>
<dbReference type="Proteomes" id="UP000179284">
    <property type="component" value="Chromosome I"/>
</dbReference>
<dbReference type="InterPro" id="IPR039421">
    <property type="entry name" value="Type_1_exporter"/>
</dbReference>
<organism evidence="12 13">
    <name type="scientific">Butyrivibrio hungatei</name>
    <dbReference type="NCBI Taxonomy" id="185008"/>
    <lineage>
        <taxon>Bacteria</taxon>
        <taxon>Bacillati</taxon>
        <taxon>Bacillota</taxon>
        <taxon>Clostridia</taxon>
        <taxon>Lachnospirales</taxon>
        <taxon>Lachnospiraceae</taxon>
        <taxon>Butyrivibrio</taxon>
    </lineage>
</organism>
<dbReference type="InterPro" id="IPR003439">
    <property type="entry name" value="ABC_transporter-like_ATP-bd"/>
</dbReference>
<keyword evidence="3" id="KW-1003">Cell membrane</keyword>
<dbReference type="PROSITE" id="PS50929">
    <property type="entry name" value="ABC_TM1F"/>
    <property type="match status" value="1"/>
</dbReference>
<evidence type="ECO:0000256" key="6">
    <source>
        <dbReference type="ARBA" id="ARBA00022840"/>
    </source>
</evidence>
<dbReference type="InterPro" id="IPR011527">
    <property type="entry name" value="ABC1_TM_dom"/>
</dbReference>
<dbReference type="RefSeq" id="WP_071175957.1">
    <property type="nucleotide sequence ID" value="NZ_CP017831.1"/>
</dbReference>
<evidence type="ECO:0000256" key="8">
    <source>
        <dbReference type="ARBA" id="ARBA00023136"/>
    </source>
</evidence>
<dbReference type="GO" id="GO:0034040">
    <property type="term" value="F:ATPase-coupled lipid transmembrane transporter activity"/>
    <property type="evidence" value="ECO:0007669"/>
    <property type="project" value="TreeGrafter"/>
</dbReference>
<evidence type="ECO:0000259" key="11">
    <source>
        <dbReference type="PROSITE" id="PS50929"/>
    </source>
</evidence>
<evidence type="ECO:0000256" key="2">
    <source>
        <dbReference type="ARBA" id="ARBA00022448"/>
    </source>
</evidence>
<keyword evidence="6 12" id="KW-0067">ATP-binding</keyword>
<evidence type="ECO:0000313" key="12">
    <source>
        <dbReference type="EMBL" id="AOZ96251.1"/>
    </source>
</evidence>
<keyword evidence="4 9" id="KW-0812">Transmembrane</keyword>
<evidence type="ECO:0000256" key="7">
    <source>
        <dbReference type="ARBA" id="ARBA00022989"/>
    </source>
</evidence>
<sequence>MLKKLYYLTDKGQKELYRASLWLTIFELVTTLSVIPIFFALYEMLMVYTGQKLMTSSLGFYIVGSILIVVLSFLSYKKMYQVKYLAAGKENSHLRMTVADKLRKLPESYLSKRDLSDLTSTVMDDIGTIEGAITNSVAETVAGIASGLILILALLFVNVKLALCLLSCLPIAVITMSLSDLVSGKTNLKNRMLKLDVSEGTQEFLENIKSLRASDTMMEYQNNMDKRINRIVPRLLLFEFLAGMCVSVSYNVMRLGIGFVVICGARMLARGEITPFVFILFLLMSVRVYEPLSQALETVGALIASTVAARRVKDIMEYPEMSGNKESDIKSYDVEFKDVHFSYEDEEVLGGISFTAKQGEYTALVGPSGSGKSTIARLAARFWDVTGGTVTVGGVDVSTVEPEELFKYFSIVFQDVTLFHDTIYNNILVGNKNATREQVMQAARDAQCMSFIDKIPGGFDAVIGENGHTLSGGERQRLSIARAFLKDAPIVLLDESTASLDPETETSIQMALDRLSRNKTVIMIAHRLRTIEECDQIVVLDGGKIVGCGRHADLMEKCYTYKKMQNYQKESDYSLCQGES</sequence>
<dbReference type="EMBL" id="CP017831">
    <property type="protein sequence ID" value="AOZ96251.1"/>
    <property type="molecule type" value="Genomic_DNA"/>
</dbReference>
<name>A0A1D9P165_9FIRM</name>
<keyword evidence="5" id="KW-0547">Nucleotide-binding</keyword>
<evidence type="ECO:0000256" key="3">
    <source>
        <dbReference type="ARBA" id="ARBA00022475"/>
    </source>
</evidence>
<dbReference type="Pfam" id="PF00664">
    <property type="entry name" value="ABC_membrane"/>
    <property type="match status" value="1"/>
</dbReference>